<organism evidence="2 3">
    <name type="scientific">Odoribacter laneus YIT 12061</name>
    <dbReference type="NCBI Taxonomy" id="742817"/>
    <lineage>
        <taxon>Bacteria</taxon>
        <taxon>Pseudomonadati</taxon>
        <taxon>Bacteroidota</taxon>
        <taxon>Bacteroidia</taxon>
        <taxon>Bacteroidales</taxon>
        <taxon>Odoribacteraceae</taxon>
        <taxon>Odoribacter</taxon>
    </lineage>
</organism>
<comment type="caution">
    <text evidence="2">The sequence shown here is derived from an EMBL/GenBank/DDBJ whole genome shotgun (WGS) entry which is preliminary data.</text>
</comment>
<keyword evidence="3" id="KW-1185">Reference proteome</keyword>
<name>H1DGV6_9BACT</name>
<dbReference type="Proteomes" id="UP000004892">
    <property type="component" value="Unassembled WGS sequence"/>
</dbReference>
<dbReference type="HOGENOM" id="CLU_601081_0_0_10"/>
<dbReference type="EMBL" id="ADMC01000022">
    <property type="protein sequence ID" value="EHP47639.1"/>
    <property type="molecule type" value="Genomic_DNA"/>
</dbReference>
<evidence type="ECO:0000313" key="2">
    <source>
        <dbReference type="EMBL" id="EHP47639.1"/>
    </source>
</evidence>
<gene>
    <name evidence="2" type="ORF">HMPREF9449_01492</name>
</gene>
<dbReference type="Pfam" id="PF13271">
    <property type="entry name" value="DUF4062"/>
    <property type="match status" value="1"/>
</dbReference>
<feature type="domain" description="DUF4062" evidence="1">
    <location>
        <begin position="9"/>
        <end position="101"/>
    </location>
</feature>
<dbReference type="GeneID" id="98069065"/>
<dbReference type="STRING" id="742817.HMPREF9449_01492"/>
<dbReference type="eggNOG" id="COG0457">
    <property type="taxonomic scope" value="Bacteria"/>
</dbReference>
<dbReference type="InterPro" id="IPR025139">
    <property type="entry name" value="DUF4062"/>
</dbReference>
<dbReference type="PATRIC" id="fig|742817.3.peg.1586"/>
<accession>H1DGV6</accession>
<proteinExistence type="predicted"/>
<reference evidence="2 3" key="1">
    <citation type="submission" date="2012-01" db="EMBL/GenBank/DDBJ databases">
        <title>The Genome Sequence of Odoribacter laneus YIT 12061.</title>
        <authorList>
            <consortium name="The Broad Institute Genome Sequencing Platform"/>
            <person name="Earl A."/>
            <person name="Ward D."/>
            <person name="Feldgarden M."/>
            <person name="Gevers D."/>
            <person name="Morotomi M."/>
            <person name="Young S.K."/>
            <person name="Zeng Q."/>
            <person name="Gargeya S."/>
            <person name="Fitzgerald M."/>
            <person name="Haas B."/>
            <person name="Abouelleil A."/>
            <person name="Alvarado L."/>
            <person name="Arachchi H.M."/>
            <person name="Berlin A."/>
            <person name="Chapman S.B."/>
            <person name="Gearin G."/>
            <person name="Goldberg J."/>
            <person name="Griggs A."/>
            <person name="Gujja S."/>
            <person name="Hansen M."/>
            <person name="Heiman D."/>
            <person name="Howarth C."/>
            <person name="Larimer J."/>
            <person name="Lui A."/>
            <person name="MacDonald P.J.P."/>
            <person name="McCowen C."/>
            <person name="Montmayeur A."/>
            <person name="Murphy C."/>
            <person name="Neiman D."/>
            <person name="Pearson M."/>
            <person name="Priest M."/>
            <person name="Roberts A."/>
            <person name="Saif S."/>
            <person name="Shea T."/>
            <person name="Sisk P."/>
            <person name="Stolte C."/>
            <person name="Sykes S."/>
            <person name="Wortman J."/>
            <person name="Nusbaum C."/>
            <person name="Birren B."/>
        </authorList>
    </citation>
    <scope>NUCLEOTIDE SEQUENCE [LARGE SCALE GENOMIC DNA]</scope>
    <source>
        <strain evidence="2 3">YIT 12061</strain>
    </source>
</reference>
<sequence>MEPLYQHLKMFVASPGDVAEERASVENIVKRINDILGETLHINLNIVSWENIPPTTNTEDVQEENINKKIKECHFFLLILYKRYGTIAKNARKSNTEREIDTIIECVKQEKKKQIISYFKEISSNEDPGPQEKKIKALQKKLAKDHHWFYKSYKDAHDFEIKLIHDLYNLLLKMHTSSYKVMQLKKFWKFGQVDGQKGPEIAIIYPPVAKDNLSDKITNFWQKKLVPYINFEDYKALHKIMKNISMIGGSSSYRVYSKYNLPTNIGDQNTVWVCLPRQAKALEILKRDYPDRKFNIILGKKNVEPQIEWINSKGEKVLIKSPLYSYLKRQRPAKDTRDNNDVNFENIIAKDFAVVARFDKGNKRGEWEKLKNYFIAGLHGLGNWGAAWYIDRKYSDLDQFTDNQYDNIQILLEVTYQDGRISDVRSISDITQKEIDEMISTKNVVNVIKKYKDIT</sequence>
<evidence type="ECO:0000259" key="1">
    <source>
        <dbReference type="Pfam" id="PF13271"/>
    </source>
</evidence>
<evidence type="ECO:0000313" key="3">
    <source>
        <dbReference type="Proteomes" id="UP000004892"/>
    </source>
</evidence>
<dbReference type="RefSeq" id="WP_009136640.1">
    <property type="nucleotide sequence ID" value="NZ_JH594596.1"/>
</dbReference>
<protein>
    <recommendedName>
        <fullName evidence="1">DUF4062 domain-containing protein</fullName>
    </recommendedName>
</protein>
<dbReference type="AlphaFoldDB" id="H1DGV6"/>